<dbReference type="SUPFAM" id="SSF144083">
    <property type="entry name" value="Magnesium transport protein CorA, transmembrane region"/>
    <property type="match status" value="1"/>
</dbReference>
<name>A0A8H4K5B8_9HYPO</name>
<keyword evidence="2 5" id="KW-0812">Transmembrane</keyword>
<evidence type="ECO:0000256" key="3">
    <source>
        <dbReference type="ARBA" id="ARBA00022989"/>
    </source>
</evidence>
<evidence type="ECO:0000256" key="4">
    <source>
        <dbReference type="ARBA" id="ARBA00023136"/>
    </source>
</evidence>
<evidence type="ECO:0000256" key="2">
    <source>
        <dbReference type="ARBA" id="ARBA00022692"/>
    </source>
</evidence>
<keyword evidence="4 5" id="KW-0472">Membrane</keyword>
<proteinExistence type="predicted"/>
<comment type="caution">
    <text evidence="6">The sequence shown here is derived from an EMBL/GenBank/DDBJ whole genome shotgun (WGS) entry which is preliminary data.</text>
</comment>
<dbReference type="OrthoDB" id="5099946at2759"/>
<dbReference type="InterPro" id="IPR045863">
    <property type="entry name" value="CorA_TM1_TM2"/>
</dbReference>
<dbReference type="GO" id="GO:0016020">
    <property type="term" value="C:membrane"/>
    <property type="evidence" value="ECO:0007669"/>
    <property type="project" value="UniProtKB-SubCell"/>
</dbReference>
<dbReference type="GO" id="GO:0046873">
    <property type="term" value="F:metal ion transmembrane transporter activity"/>
    <property type="evidence" value="ECO:0007669"/>
    <property type="project" value="InterPro"/>
</dbReference>
<dbReference type="Pfam" id="PF01544">
    <property type="entry name" value="CorA"/>
    <property type="match status" value="1"/>
</dbReference>
<evidence type="ECO:0000256" key="1">
    <source>
        <dbReference type="ARBA" id="ARBA00004141"/>
    </source>
</evidence>
<dbReference type="AlphaFoldDB" id="A0A8H4K5B8"/>
<dbReference type="Gene3D" id="1.20.58.340">
    <property type="entry name" value="Magnesium transport protein CorA, transmembrane region"/>
    <property type="match status" value="1"/>
</dbReference>
<comment type="subcellular location">
    <subcellularLocation>
        <location evidence="1">Membrane</location>
        <topology evidence="1">Multi-pass membrane protein</topology>
    </subcellularLocation>
</comment>
<gene>
    <name evidence="6" type="ORF">FACUT_1616</name>
</gene>
<feature type="transmembrane region" description="Helical" evidence="5">
    <location>
        <begin position="532"/>
        <end position="549"/>
    </location>
</feature>
<dbReference type="InterPro" id="IPR002523">
    <property type="entry name" value="MgTranspt_CorA/ZnTranspt_ZntB"/>
</dbReference>
<sequence>MAPEETGHASHEDSCKGLDISTEITDFNIDERNMLDEPVKLSEESAAYACRWIHLVTSHYTFREFTNIVHDLLLDHSSGDRNKILSRLQRIQRRQEIKTSDDPTFRPAFVSLYGDDRVEDILGIPDFEQAKSNLPAFSSIPTIHSDEPSPRICAKTLPLAKSLLQYHYRLGTRNNTFERPDPYFASMLDGIRAPCVREMWCLALDNTRLINSKPSRRALRIRKSLNTIAQSISTFLPAGMMLSQLLLKIQYNLLGVDYMDIMRLTSFFDVLHRSTEVKRIMSGQAEPPEEITHALRKLWSIAIRFTMNFHLSPDRQIYQLDLPGMWRGIIKYIRHDAAATSAMTELLYRLDGKSKKRETLQDLENELGLAIRALKAHYGTAHSKLEASRDNENKDMLRSIQPFQDNLSLACLLRMCTISTPTRFLITSQDIMDTFSVKISRLSLAQVMVNSMLVKADNGKTPETEKAHAPLCTGAEDSGHDQQTQIFNLLQRKSQLRHRKLAYDIERLQDATERLESQAALFIKVKAEDQSVAIYVFTLVTVVFLPLSFATSYMGMNTSDIRDMEQGQWVFWVVGGALTVAVLVGVWAVPYRGPRWKKARQTEKFLRID</sequence>
<protein>
    <submittedName>
        <fullName evidence="6">Mg2+ transporter -like Zinc transport</fullName>
    </submittedName>
</protein>
<accession>A0A8H4K5B8</accession>
<organism evidence="6 7">
    <name type="scientific">Fusarium acutatum</name>
    <dbReference type="NCBI Taxonomy" id="78861"/>
    <lineage>
        <taxon>Eukaryota</taxon>
        <taxon>Fungi</taxon>
        <taxon>Dikarya</taxon>
        <taxon>Ascomycota</taxon>
        <taxon>Pezizomycotina</taxon>
        <taxon>Sordariomycetes</taxon>
        <taxon>Hypocreomycetidae</taxon>
        <taxon>Hypocreales</taxon>
        <taxon>Nectriaceae</taxon>
        <taxon>Fusarium</taxon>
        <taxon>Fusarium fujikuroi species complex</taxon>
    </lineage>
</organism>
<keyword evidence="7" id="KW-1185">Reference proteome</keyword>
<feature type="transmembrane region" description="Helical" evidence="5">
    <location>
        <begin position="569"/>
        <end position="591"/>
    </location>
</feature>
<evidence type="ECO:0000313" key="6">
    <source>
        <dbReference type="EMBL" id="KAF4443063.1"/>
    </source>
</evidence>
<evidence type="ECO:0000313" key="7">
    <source>
        <dbReference type="Proteomes" id="UP000536711"/>
    </source>
</evidence>
<evidence type="ECO:0000256" key="5">
    <source>
        <dbReference type="SAM" id="Phobius"/>
    </source>
</evidence>
<keyword evidence="3 5" id="KW-1133">Transmembrane helix</keyword>
<reference evidence="6 7" key="1">
    <citation type="submission" date="2020-01" db="EMBL/GenBank/DDBJ databases">
        <title>Identification and distribution of gene clusters putatively required for synthesis of sphingolipid metabolism inhibitors in phylogenetically diverse species of the filamentous fungus Fusarium.</title>
        <authorList>
            <person name="Kim H.-S."/>
            <person name="Busman M."/>
            <person name="Brown D.W."/>
            <person name="Divon H."/>
            <person name="Uhlig S."/>
            <person name="Proctor R.H."/>
        </authorList>
    </citation>
    <scope>NUCLEOTIDE SEQUENCE [LARGE SCALE GENOMIC DNA]</scope>
    <source>
        <strain evidence="6 7">NRRL 13308</strain>
    </source>
</reference>
<dbReference type="Proteomes" id="UP000536711">
    <property type="component" value="Unassembled WGS sequence"/>
</dbReference>
<dbReference type="EMBL" id="JAADJF010000035">
    <property type="protein sequence ID" value="KAF4443063.1"/>
    <property type="molecule type" value="Genomic_DNA"/>
</dbReference>